<proteinExistence type="predicted"/>
<sequence>MDRTGVPRDGAGCDLPRVREASDENSYPKIEPASWHDLSKFVDEFTDLAVFEVLADPDDSPEGFWIVRDIEKVRPSAVPIDQDPTFDLSVLNPSSEDVDEIRLTIEEVEQVRAAEPSDVSGEGDESKG</sequence>
<organism evidence="2 3">
    <name type="scientific">Halorhabdus utahensis (strain DSM 12940 / JCM 11049 / AX-2)</name>
    <dbReference type="NCBI Taxonomy" id="519442"/>
    <lineage>
        <taxon>Archaea</taxon>
        <taxon>Methanobacteriati</taxon>
        <taxon>Methanobacteriota</taxon>
        <taxon>Stenosarchaea group</taxon>
        <taxon>Halobacteria</taxon>
        <taxon>Halobacteriales</taxon>
        <taxon>Haloarculaceae</taxon>
        <taxon>Halorhabdus</taxon>
    </lineage>
</organism>
<gene>
    <name evidence="2" type="ordered locus">Huta_0109</name>
</gene>
<dbReference type="AlphaFoldDB" id="C7NP07"/>
<name>C7NP07_HALUD</name>
<dbReference type="KEGG" id="hut:Huta_0109"/>
<dbReference type="RefSeq" id="WP_012795175.1">
    <property type="nucleotide sequence ID" value="NC_013158.1"/>
</dbReference>
<evidence type="ECO:0000256" key="1">
    <source>
        <dbReference type="SAM" id="MobiDB-lite"/>
    </source>
</evidence>
<dbReference type="STRING" id="519442.Huta_0109"/>
<reference evidence="2 3" key="1">
    <citation type="journal article" date="2009" name="Stand. Genomic Sci.">
        <title>Complete genome sequence of Halorhabdus utahensis type strain (AX-2).</title>
        <authorList>
            <person name="Anderson I."/>
            <person name="Tindall B.J."/>
            <person name="Pomrenke H."/>
            <person name="Goker M."/>
            <person name="Lapidus A."/>
            <person name="Nolan M."/>
            <person name="Copeland A."/>
            <person name="Glavina Del Rio T."/>
            <person name="Chen F."/>
            <person name="Tice H."/>
            <person name="Cheng J.F."/>
            <person name="Lucas S."/>
            <person name="Chertkov O."/>
            <person name="Bruce D."/>
            <person name="Brettin T."/>
            <person name="Detter J.C."/>
            <person name="Han C."/>
            <person name="Goodwin L."/>
            <person name="Land M."/>
            <person name="Hauser L."/>
            <person name="Chang Y.J."/>
            <person name="Jeffries C.D."/>
            <person name="Pitluck S."/>
            <person name="Pati A."/>
            <person name="Mavromatis K."/>
            <person name="Ivanova N."/>
            <person name="Ovchinnikova G."/>
            <person name="Chen A."/>
            <person name="Palaniappan K."/>
            <person name="Chain P."/>
            <person name="Rohde M."/>
            <person name="Bristow J."/>
            <person name="Eisen J.A."/>
            <person name="Markowitz V."/>
            <person name="Hugenholtz P."/>
            <person name="Kyrpides N.C."/>
            <person name="Klenk H.P."/>
        </authorList>
    </citation>
    <scope>NUCLEOTIDE SEQUENCE [LARGE SCALE GENOMIC DNA]</scope>
    <source>
        <strain evidence="3">DSM 12940 / JCM 11049 / AX-2</strain>
    </source>
</reference>
<dbReference type="EMBL" id="CP001687">
    <property type="protein sequence ID" value="ACV10298.1"/>
    <property type="molecule type" value="Genomic_DNA"/>
</dbReference>
<accession>C7NP07</accession>
<evidence type="ECO:0000313" key="2">
    <source>
        <dbReference type="EMBL" id="ACV10298.1"/>
    </source>
</evidence>
<protein>
    <submittedName>
        <fullName evidence="2">Uncharacterized protein</fullName>
    </submittedName>
</protein>
<dbReference type="HOGENOM" id="CLU_1954618_0_0_2"/>
<dbReference type="Proteomes" id="UP000002071">
    <property type="component" value="Chromosome"/>
</dbReference>
<feature type="region of interest" description="Disordered" evidence="1">
    <location>
        <begin position="1"/>
        <end position="30"/>
    </location>
</feature>
<evidence type="ECO:0000313" key="3">
    <source>
        <dbReference type="Proteomes" id="UP000002071"/>
    </source>
</evidence>
<keyword evidence="3" id="KW-1185">Reference proteome</keyword>
<dbReference type="GeneID" id="8382371"/>